<keyword evidence="7 13" id="KW-0227">DNA damage</keyword>
<sequence length="378" mass="41155">MRVRQLQLSDFRSYAHAQVMFDEGPSILVGPNGHGKTNLVEALIYLANLRSHRVSADAPLVRQGCEQAIVRAEILHDSRRLLAELAIIPGRSNKARLNKTQLPRPREIIGALKAVAFAPEDLALVRGEPSARRRYLDELLCSRFPRFAGVRADYERVLKQRNTLLRTAYLAKKTGGRGPGGAEMATLDAWDAHLAQHGAELLAGRLALLEDLAEPVAKAHARIADGRSEVTLVYESELGADLTPDQDVLTARLAAALAGARAKEVERGSTLVGPHRDDLDLTLGSLPVKGYASHGETWSVALALRLGAFELLRSDGTAPILILDDVFAQLDGTRRERLAEYAEAAPQTLITCAVAGDVPERLAGARYDVWEGEVKRVL</sequence>
<dbReference type="InterPro" id="IPR018078">
    <property type="entry name" value="DNA-binding_RecF_CS"/>
</dbReference>
<comment type="similarity">
    <text evidence="2 13">Belongs to the RecF family.</text>
</comment>
<dbReference type="OrthoDB" id="9803889at2"/>
<keyword evidence="11 13" id="KW-0742">SOS response</keyword>
<dbReference type="PROSITE" id="PS00617">
    <property type="entry name" value="RECF_1"/>
    <property type="match status" value="1"/>
</dbReference>
<evidence type="ECO:0000256" key="3">
    <source>
        <dbReference type="ARBA" id="ARBA00020170"/>
    </source>
</evidence>
<dbReference type="HAMAP" id="MF_00365">
    <property type="entry name" value="RecF"/>
    <property type="match status" value="1"/>
</dbReference>
<dbReference type="InterPro" id="IPR003395">
    <property type="entry name" value="RecF/RecN/SMC_N"/>
</dbReference>
<proteinExistence type="inferred from homology"/>
<dbReference type="GO" id="GO:0005524">
    <property type="term" value="F:ATP binding"/>
    <property type="evidence" value="ECO:0007669"/>
    <property type="project" value="UniProtKB-UniRule"/>
</dbReference>
<keyword evidence="4 13" id="KW-0963">Cytoplasm</keyword>
<feature type="domain" description="RecF/RecN/SMC N-terminal" evidence="14">
    <location>
        <begin position="3"/>
        <end position="352"/>
    </location>
</feature>
<dbReference type="GO" id="GO:0009432">
    <property type="term" value="P:SOS response"/>
    <property type="evidence" value="ECO:0007669"/>
    <property type="project" value="UniProtKB-UniRule"/>
</dbReference>
<dbReference type="Proteomes" id="UP000305792">
    <property type="component" value="Unassembled WGS sequence"/>
</dbReference>
<comment type="subcellular location">
    <subcellularLocation>
        <location evidence="1 13">Cytoplasm</location>
    </subcellularLocation>
</comment>
<keyword evidence="8 13" id="KW-0067">ATP-binding</keyword>
<evidence type="ECO:0000256" key="6">
    <source>
        <dbReference type="ARBA" id="ARBA00022741"/>
    </source>
</evidence>
<dbReference type="NCBIfam" id="TIGR00611">
    <property type="entry name" value="recf"/>
    <property type="match status" value="1"/>
</dbReference>
<dbReference type="GO" id="GO:0000731">
    <property type="term" value="P:DNA synthesis involved in DNA repair"/>
    <property type="evidence" value="ECO:0007669"/>
    <property type="project" value="TreeGrafter"/>
</dbReference>
<evidence type="ECO:0000256" key="2">
    <source>
        <dbReference type="ARBA" id="ARBA00008016"/>
    </source>
</evidence>
<evidence type="ECO:0000256" key="8">
    <source>
        <dbReference type="ARBA" id="ARBA00022840"/>
    </source>
</evidence>
<dbReference type="Pfam" id="PF02463">
    <property type="entry name" value="SMC_N"/>
    <property type="match status" value="1"/>
</dbReference>
<organism evidence="15 16">
    <name type="scientific">Glycomyces paridis</name>
    <dbReference type="NCBI Taxonomy" id="2126555"/>
    <lineage>
        <taxon>Bacteria</taxon>
        <taxon>Bacillati</taxon>
        <taxon>Actinomycetota</taxon>
        <taxon>Actinomycetes</taxon>
        <taxon>Glycomycetales</taxon>
        <taxon>Glycomycetaceae</taxon>
        <taxon>Glycomyces</taxon>
    </lineage>
</organism>
<dbReference type="Gene3D" id="3.40.50.300">
    <property type="entry name" value="P-loop containing nucleotide triphosphate hydrolases"/>
    <property type="match status" value="1"/>
</dbReference>
<evidence type="ECO:0000256" key="13">
    <source>
        <dbReference type="HAMAP-Rule" id="MF_00365"/>
    </source>
</evidence>
<dbReference type="EMBL" id="STGX01000013">
    <property type="protein sequence ID" value="THV26745.1"/>
    <property type="molecule type" value="Genomic_DNA"/>
</dbReference>
<dbReference type="InterPro" id="IPR027417">
    <property type="entry name" value="P-loop_NTPase"/>
</dbReference>
<evidence type="ECO:0000256" key="5">
    <source>
        <dbReference type="ARBA" id="ARBA00022705"/>
    </source>
</evidence>
<protein>
    <recommendedName>
        <fullName evidence="3 13">DNA replication and repair protein RecF</fullName>
    </recommendedName>
</protein>
<evidence type="ECO:0000313" key="16">
    <source>
        <dbReference type="Proteomes" id="UP000305792"/>
    </source>
</evidence>
<evidence type="ECO:0000256" key="11">
    <source>
        <dbReference type="ARBA" id="ARBA00023236"/>
    </source>
</evidence>
<keyword evidence="9 13" id="KW-0238">DNA-binding</keyword>
<dbReference type="SUPFAM" id="SSF52540">
    <property type="entry name" value="P-loop containing nucleoside triphosphate hydrolases"/>
    <property type="match status" value="1"/>
</dbReference>
<comment type="function">
    <text evidence="12 13">The RecF protein is involved in DNA metabolism; it is required for DNA replication and normal SOS inducibility. RecF binds preferentially to single-stranded, linear DNA. It also seems to bind ATP.</text>
</comment>
<evidence type="ECO:0000256" key="4">
    <source>
        <dbReference type="ARBA" id="ARBA00022490"/>
    </source>
</evidence>
<feature type="binding site" evidence="13">
    <location>
        <begin position="30"/>
        <end position="37"/>
    </location>
    <ligand>
        <name>ATP</name>
        <dbReference type="ChEBI" id="CHEBI:30616"/>
    </ligand>
</feature>
<dbReference type="AlphaFoldDB" id="A0A4S8PB25"/>
<evidence type="ECO:0000256" key="9">
    <source>
        <dbReference type="ARBA" id="ARBA00023125"/>
    </source>
</evidence>
<evidence type="ECO:0000256" key="12">
    <source>
        <dbReference type="ARBA" id="ARBA00025401"/>
    </source>
</evidence>
<keyword evidence="10 13" id="KW-0234">DNA repair</keyword>
<evidence type="ECO:0000256" key="10">
    <source>
        <dbReference type="ARBA" id="ARBA00023204"/>
    </source>
</evidence>
<evidence type="ECO:0000259" key="14">
    <source>
        <dbReference type="Pfam" id="PF02463"/>
    </source>
</evidence>
<dbReference type="InterPro" id="IPR001238">
    <property type="entry name" value="DNA-binding_RecF"/>
</dbReference>
<keyword evidence="6 13" id="KW-0547">Nucleotide-binding</keyword>
<dbReference type="GO" id="GO:0003697">
    <property type="term" value="F:single-stranded DNA binding"/>
    <property type="evidence" value="ECO:0007669"/>
    <property type="project" value="UniProtKB-UniRule"/>
</dbReference>
<evidence type="ECO:0000256" key="1">
    <source>
        <dbReference type="ARBA" id="ARBA00004496"/>
    </source>
</evidence>
<dbReference type="GO" id="GO:0006302">
    <property type="term" value="P:double-strand break repair"/>
    <property type="evidence" value="ECO:0007669"/>
    <property type="project" value="TreeGrafter"/>
</dbReference>
<reference evidence="15 16" key="1">
    <citation type="journal article" date="2018" name="Int. J. Syst. Evol. Microbiol.">
        <title>Glycomyces paridis sp. nov., isolated from the medicinal plant Paris polyphylla.</title>
        <authorList>
            <person name="Fang X.M."/>
            <person name="Bai J.L."/>
            <person name="Su J."/>
            <person name="Zhao L.L."/>
            <person name="Liu H.Y."/>
            <person name="Ma B.P."/>
            <person name="Zhang Y.Q."/>
            <person name="Yu L.Y."/>
        </authorList>
    </citation>
    <scope>NUCLEOTIDE SEQUENCE [LARGE SCALE GENOMIC DNA]</scope>
    <source>
        <strain evidence="15 16">CPCC 204357</strain>
    </source>
</reference>
<dbReference type="GO" id="GO:0005737">
    <property type="term" value="C:cytoplasm"/>
    <property type="evidence" value="ECO:0007669"/>
    <property type="project" value="UniProtKB-SubCell"/>
</dbReference>
<dbReference type="GO" id="GO:0006260">
    <property type="term" value="P:DNA replication"/>
    <property type="evidence" value="ECO:0007669"/>
    <property type="project" value="UniProtKB-UniRule"/>
</dbReference>
<name>A0A4S8PB25_9ACTN</name>
<dbReference type="Gene3D" id="1.20.1050.90">
    <property type="entry name" value="RecF/RecN/SMC, N-terminal domain"/>
    <property type="match status" value="1"/>
</dbReference>
<gene>
    <name evidence="13 15" type="primary">recF</name>
    <name evidence="15" type="ORF">E9998_17300</name>
</gene>
<dbReference type="PANTHER" id="PTHR32182:SF0">
    <property type="entry name" value="DNA REPLICATION AND REPAIR PROTEIN RECF"/>
    <property type="match status" value="1"/>
</dbReference>
<keyword evidence="16" id="KW-1185">Reference proteome</keyword>
<accession>A0A4S8PB25</accession>
<evidence type="ECO:0000256" key="7">
    <source>
        <dbReference type="ARBA" id="ARBA00022763"/>
    </source>
</evidence>
<evidence type="ECO:0000313" key="15">
    <source>
        <dbReference type="EMBL" id="THV26745.1"/>
    </source>
</evidence>
<comment type="caution">
    <text evidence="15">The sequence shown here is derived from an EMBL/GenBank/DDBJ whole genome shotgun (WGS) entry which is preliminary data.</text>
</comment>
<dbReference type="PANTHER" id="PTHR32182">
    <property type="entry name" value="DNA REPLICATION AND REPAIR PROTEIN RECF"/>
    <property type="match status" value="1"/>
</dbReference>
<dbReference type="InterPro" id="IPR042174">
    <property type="entry name" value="RecF_2"/>
</dbReference>
<keyword evidence="5 13" id="KW-0235">DNA replication</keyword>